<evidence type="ECO:0000256" key="3">
    <source>
        <dbReference type="ARBA" id="ARBA00022490"/>
    </source>
</evidence>
<dbReference type="PANTHER" id="PTHR43584:SF3">
    <property type="entry name" value="BIFUNCTIONAL PROTEIN GLMU"/>
    <property type="match status" value="1"/>
</dbReference>
<feature type="binding site" evidence="17">
    <location>
        <position position="344"/>
    </location>
    <ligand>
        <name>UDP-N-acetyl-alpha-D-glucosamine</name>
        <dbReference type="ChEBI" id="CHEBI:57705"/>
    </ligand>
</feature>
<evidence type="ECO:0000313" key="20">
    <source>
        <dbReference type="EMBL" id="KHS53613.1"/>
    </source>
</evidence>
<evidence type="ECO:0000256" key="8">
    <source>
        <dbReference type="ARBA" id="ARBA00022842"/>
    </source>
</evidence>
<reference evidence="20 21" key="1">
    <citation type="submission" date="2014-11" db="EMBL/GenBank/DDBJ databases">
        <title>Draft Genome Sequence of Brevibacterium linens AE038-8.</title>
        <authorList>
            <person name="Maizel D."/>
            <person name="Utturkar S.M."/>
            <person name="Brown S.D."/>
            <person name="Ferrero M."/>
            <person name="Rosen B.P."/>
        </authorList>
    </citation>
    <scope>NUCLEOTIDE SEQUENCE [LARGE SCALE GENOMIC DNA]</scope>
    <source>
        <strain evidence="20 21">AE038-8</strain>
    </source>
</reference>
<dbReference type="HAMAP" id="MF_01631">
    <property type="entry name" value="GlmU"/>
    <property type="match status" value="1"/>
</dbReference>
<dbReference type="PANTHER" id="PTHR43584">
    <property type="entry name" value="NUCLEOTIDYL TRANSFERASE"/>
    <property type="match status" value="1"/>
</dbReference>
<feature type="binding site" evidence="17">
    <location>
        <position position="114"/>
    </location>
    <ligand>
        <name>Mg(2+)</name>
        <dbReference type="ChEBI" id="CHEBI:18420"/>
    </ligand>
</feature>
<feature type="binding site" evidence="17">
    <location>
        <position position="416"/>
    </location>
    <ligand>
        <name>acetyl-CoA</name>
        <dbReference type="ChEBI" id="CHEBI:57288"/>
    </ligand>
</feature>
<dbReference type="UniPathway" id="UPA00973"/>
<dbReference type="Gene3D" id="3.90.550.10">
    <property type="entry name" value="Spore Coat Polysaccharide Biosynthesis Protein SpsA, Chain A"/>
    <property type="match status" value="1"/>
</dbReference>
<keyword evidence="13 17" id="KW-0961">Cell wall biogenesis/degradation</keyword>
<evidence type="ECO:0000256" key="14">
    <source>
        <dbReference type="ARBA" id="ARBA00048247"/>
    </source>
</evidence>
<feature type="binding site" evidence="17">
    <location>
        <position position="377"/>
    </location>
    <ligand>
        <name>UDP-N-acetyl-alpha-D-glucosamine</name>
        <dbReference type="ChEBI" id="CHEBI:57705"/>
    </ligand>
</feature>
<keyword evidence="21" id="KW-1185">Reference proteome</keyword>
<feature type="binding site" evidence="17">
    <location>
        <position position="166"/>
    </location>
    <ligand>
        <name>UDP-N-acetyl-alpha-D-glucosamine</name>
        <dbReference type="ChEBI" id="CHEBI:57705"/>
    </ligand>
</feature>
<dbReference type="CDD" id="cd03353">
    <property type="entry name" value="LbH_GlmU_C"/>
    <property type="match status" value="1"/>
</dbReference>
<feature type="domain" description="MobA-like NTP transferase" evidence="19">
    <location>
        <begin position="9"/>
        <end position="161"/>
    </location>
</feature>
<feature type="region of interest" description="Pyrophosphorylase" evidence="17">
    <location>
        <begin position="1"/>
        <end position="241"/>
    </location>
</feature>
<evidence type="ECO:0000256" key="6">
    <source>
        <dbReference type="ARBA" id="ARBA00022723"/>
    </source>
</evidence>
<evidence type="ECO:0000256" key="1">
    <source>
        <dbReference type="ARBA" id="ARBA00007707"/>
    </source>
</evidence>
<dbReference type="GO" id="GO:0008360">
    <property type="term" value="P:regulation of cell shape"/>
    <property type="evidence" value="ECO:0007669"/>
    <property type="project" value="UniProtKB-KW"/>
</dbReference>
<feature type="region of interest" description="N-acetyltransferase" evidence="17">
    <location>
        <begin position="263"/>
        <end position="485"/>
    </location>
</feature>
<evidence type="ECO:0000256" key="11">
    <source>
        <dbReference type="ARBA" id="ARBA00023268"/>
    </source>
</evidence>
<dbReference type="InterPro" id="IPR025877">
    <property type="entry name" value="MobA-like_NTP_Trfase"/>
</dbReference>
<feature type="region of interest" description="Disordered" evidence="18">
    <location>
        <begin position="460"/>
        <end position="485"/>
    </location>
</feature>
<comment type="similarity">
    <text evidence="1 17">In the C-terminal section; belongs to the transferase hexapeptide repeat family.</text>
</comment>
<dbReference type="Proteomes" id="UP000031488">
    <property type="component" value="Unassembled WGS sequence"/>
</dbReference>
<comment type="cofactor">
    <cofactor evidence="17">
        <name>Mg(2+)</name>
        <dbReference type="ChEBI" id="CHEBI:18420"/>
    </cofactor>
    <text evidence="17">Binds 1 Mg(2+) ion per subunit.</text>
</comment>
<keyword evidence="4 17" id="KW-0808">Transferase</keyword>
<dbReference type="SUPFAM" id="SSF51161">
    <property type="entry name" value="Trimeric LpxA-like enzymes"/>
    <property type="match status" value="1"/>
</dbReference>
<feature type="binding site" evidence="17">
    <location>
        <begin position="12"/>
        <end position="15"/>
    </location>
    <ligand>
        <name>UDP-N-acetyl-alpha-D-glucosamine</name>
        <dbReference type="ChEBI" id="CHEBI:57705"/>
    </ligand>
</feature>
<dbReference type="InterPro" id="IPR011004">
    <property type="entry name" value="Trimer_LpxA-like_sf"/>
</dbReference>
<dbReference type="NCBIfam" id="TIGR01173">
    <property type="entry name" value="glmU"/>
    <property type="match status" value="1"/>
</dbReference>
<evidence type="ECO:0000256" key="16">
    <source>
        <dbReference type="ARBA" id="ARBA00049628"/>
    </source>
</evidence>
<feature type="region of interest" description="Linker" evidence="17">
    <location>
        <begin position="242"/>
        <end position="262"/>
    </location>
</feature>
<keyword evidence="7 17" id="KW-0677">Repeat</keyword>
<feature type="binding site" evidence="17">
    <location>
        <position position="26"/>
    </location>
    <ligand>
        <name>UDP-N-acetyl-alpha-D-glucosamine</name>
        <dbReference type="ChEBI" id="CHEBI:57705"/>
    </ligand>
</feature>
<dbReference type="GO" id="GO:0003977">
    <property type="term" value="F:UDP-N-acetylglucosamine diphosphorylase activity"/>
    <property type="evidence" value="ECO:0007669"/>
    <property type="project" value="UniProtKB-UniRule"/>
</dbReference>
<evidence type="ECO:0000256" key="18">
    <source>
        <dbReference type="SAM" id="MobiDB-lite"/>
    </source>
</evidence>
<dbReference type="AlphaFoldDB" id="A0A0B9ADF7"/>
<feature type="binding site" evidence="17">
    <location>
        <position position="239"/>
    </location>
    <ligand>
        <name>UDP-N-acetyl-alpha-D-glucosamine</name>
        <dbReference type="ChEBI" id="CHEBI:57705"/>
    </ligand>
</feature>
<comment type="function">
    <text evidence="16 17">Catalyzes the last two sequential reactions in the de novo biosynthetic pathway for UDP-N-acetylglucosamine (UDP-GlcNAc). The C-terminal domain catalyzes the transfer of acetyl group from acetyl coenzyme A to glucosamine-1-phosphate (GlcN-1-P) to produce N-acetylglucosamine-1-phosphate (GlcNAc-1-P), which is converted into UDP-GlcNAc by the transfer of uridine 5-monophosphate (from uridine 5-triphosphate), a reaction catalyzed by the N-terminal domain.</text>
</comment>
<dbReference type="GO" id="GO:0009252">
    <property type="term" value="P:peptidoglycan biosynthetic process"/>
    <property type="evidence" value="ECO:0007669"/>
    <property type="project" value="UniProtKB-UniRule"/>
</dbReference>
<keyword evidence="6 17" id="KW-0479">Metal-binding</keyword>
<dbReference type="PATRIC" id="fig|1703.6.peg.571"/>
<dbReference type="GO" id="GO:0016020">
    <property type="term" value="C:membrane"/>
    <property type="evidence" value="ECO:0007669"/>
    <property type="project" value="GOC"/>
</dbReference>
<evidence type="ECO:0000256" key="5">
    <source>
        <dbReference type="ARBA" id="ARBA00022695"/>
    </source>
</evidence>
<feature type="binding site" evidence="17">
    <location>
        <begin position="112"/>
        <end position="114"/>
    </location>
    <ligand>
        <name>UDP-N-acetyl-alpha-D-glucosamine</name>
        <dbReference type="ChEBI" id="CHEBI:57705"/>
    </ligand>
</feature>
<keyword evidence="11 17" id="KW-0511">Multifunctional enzyme</keyword>
<dbReference type="GO" id="GO:0000287">
    <property type="term" value="F:magnesium ion binding"/>
    <property type="evidence" value="ECO:0007669"/>
    <property type="project" value="UniProtKB-UniRule"/>
</dbReference>
<evidence type="ECO:0000256" key="7">
    <source>
        <dbReference type="ARBA" id="ARBA00022737"/>
    </source>
</evidence>
<dbReference type="InterPro" id="IPR038009">
    <property type="entry name" value="GlmU_C_LbH"/>
</dbReference>
<feature type="binding site" evidence="17">
    <location>
        <position position="362"/>
    </location>
    <ligand>
        <name>UDP-N-acetyl-alpha-D-glucosamine</name>
        <dbReference type="ChEBI" id="CHEBI:57705"/>
    </ligand>
</feature>
<dbReference type="InterPro" id="IPR005882">
    <property type="entry name" value="Bifunctional_GlmU"/>
</dbReference>
<dbReference type="GO" id="GO:0009245">
    <property type="term" value="P:lipid A biosynthetic process"/>
    <property type="evidence" value="ECO:0007669"/>
    <property type="project" value="UniProtKB-UniRule"/>
</dbReference>
<comment type="pathway">
    <text evidence="17">Nucleotide-sugar biosynthesis; UDP-N-acetyl-alpha-D-glucosamine biosynthesis; N-acetyl-alpha-D-glucosamine 1-phosphate from alpha-D-glucosamine 6-phosphate (route II): step 2/2.</text>
</comment>
<comment type="similarity">
    <text evidence="2 17">In the N-terminal section; belongs to the N-acetylglucosamine-1-phosphate uridyltransferase family.</text>
</comment>
<keyword evidence="12 17" id="KW-0012">Acyltransferase</keyword>
<keyword evidence="8 17" id="KW-0460">Magnesium</keyword>
<name>A0A0B9ADF7_BRELN</name>
<comment type="pathway">
    <text evidence="17">Bacterial outer membrane biogenesis; LPS lipid A biosynthesis.</text>
</comment>
<feature type="binding site" evidence="17">
    <location>
        <position position="391"/>
    </location>
    <ligand>
        <name>acetyl-CoA</name>
        <dbReference type="ChEBI" id="CHEBI:57288"/>
    </ligand>
</feature>
<dbReference type="Pfam" id="PF12804">
    <property type="entry name" value="NTP_transf_3"/>
    <property type="match status" value="1"/>
</dbReference>
<accession>A0A0B9ADF7</accession>
<feature type="binding site" evidence="17">
    <location>
        <position position="239"/>
    </location>
    <ligand>
        <name>Mg(2+)</name>
        <dbReference type="ChEBI" id="CHEBI:18420"/>
    </ligand>
</feature>
<keyword evidence="10 17" id="KW-0573">Peptidoglycan synthesis</keyword>
<dbReference type="GO" id="GO:0071555">
    <property type="term" value="P:cell wall organization"/>
    <property type="evidence" value="ECO:0007669"/>
    <property type="project" value="UniProtKB-KW"/>
</dbReference>
<protein>
    <recommendedName>
        <fullName evidence="17">Bifunctional protein GlmU</fullName>
    </recommendedName>
    <domain>
        <recommendedName>
            <fullName evidence="17">UDP-N-acetylglucosamine pyrophosphorylase</fullName>
            <ecNumber evidence="17">2.7.7.23</ecNumber>
        </recommendedName>
        <alternativeName>
            <fullName evidence="17">N-acetylglucosamine-1-phosphate uridyltransferase</fullName>
        </alternativeName>
    </domain>
    <domain>
        <recommendedName>
            <fullName evidence="17">Glucosamine-1-phosphate N-acetyltransferase</fullName>
            <ecNumber evidence="17">2.3.1.157</ecNumber>
        </recommendedName>
    </domain>
</protein>
<dbReference type="GO" id="GO:0019134">
    <property type="term" value="F:glucosamine-1-phosphate N-acetyltransferase activity"/>
    <property type="evidence" value="ECO:0007669"/>
    <property type="project" value="UniProtKB-UniRule"/>
</dbReference>
<evidence type="ECO:0000256" key="13">
    <source>
        <dbReference type="ARBA" id="ARBA00023316"/>
    </source>
</evidence>
<dbReference type="NCBIfam" id="NF010932">
    <property type="entry name" value="PRK14352.1"/>
    <property type="match status" value="1"/>
</dbReference>
<dbReference type="RefSeq" id="WP_039207132.1">
    <property type="nucleotide sequence ID" value="NZ_JTJZ01000014.1"/>
</dbReference>
<dbReference type="InterPro" id="IPR050065">
    <property type="entry name" value="GlmU-like"/>
</dbReference>
<dbReference type="EC" id="2.3.1.157" evidence="17"/>
<evidence type="ECO:0000256" key="15">
    <source>
        <dbReference type="ARBA" id="ARBA00048493"/>
    </source>
</evidence>
<feature type="binding site" evidence="17">
    <location>
        <begin position="397"/>
        <end position="398"/>
    </location>
    <ligand>
        <name>acetyl-CoA</name>
        <dbReference type="ChEBI" id="CHEBI:57288"/>
    </ligand>
</feature>
<dbReference type="CDD" id="cd02540">
    <property type="entry name" value="GT2_GlmU_N_bac"/>
    <property type="match status" value="1"/>
</dbReference>
<dbReference type="EMBL" id="JTJZ01000014">
    <property type="protein sequence ID" value="KHS53613.1"/>
    <property type="molecule type" value="Genomic_DNA"/>
</dbReference>
<dbReference type="STRING" id="1703.BLSMQ_1303"/>
<feature type="binding site" evidence="17">
    <location>
        <position position="181"/>
    </location>
    <ligand>
        <name>UDP-N-acetyl-alpha-D-glucosamine</name>
        <dbReference type="ChEBI" id="CHEBI:57705"/>
    </ligand>
</feature>
<comment type="caution">
    <text evidence="17">Lacks conserved residue(s) required for the propagation of feature annotation.</text>
</comment>
<feature type="active site" description="Proton acceptor" evidence="17">
    <location>
        <position position="374"/>
    </location>
</feature>
<evidence type="ECO:0000313" key="21">
    <source>
        <dbReference type="Proteomes" id="UP000031488"/>
    </source>
</evidence>
<dbReference type="EC" id="2.7.7.23" evidence="17"/>
<keyword evidence="5 17" id="KW-0548">Nucleotidyltransferase</keyword>
<dbReference type="GO" id="GO:0005737">
    <property type="term" value="C:cytoplasm"/>
    <property type="evidence" value="ECO:0007669"/>
    <property type="project" value="UniProtKB-SubCell"/>
</dbReference>
<dbReference type="Gene3D" id="2.160.10.10">
    <property type="entry name" value="Hexapeptide repeat proteins"/>
    <property type="match status" value="1"/>
</dbReference>
<sequence>MSQTHPTAVIVLAAGQGTRMKSALPKVMHPIGGRSLLHHSVAAAAGTSPEHLIVVVRHERDQLVAHLDSLPVSSQRTLLIADQDEVPGTGRATECALTQLPEDLSGTVVVTYGDVPLLTTETITGLVEIHESNANAVTVLSAEVDDPTGYGRIIRDEAGSLLRIVEQKDANETERAVREINSGIYAFDASALKEGLASLTTDNAQGEKYLTDVIGHAREAGLSVAATATDDLWQVEGANDRVQLANLGKELNRRQCEKFMRAGVSIIDPDTTWIDIDVSIAADATILPGTQLLGATDIAAGATVGPDTTLKDTEVGEGAQVVRTHGELAVVGPDAKVGPFAYLRPGTKLGESGKIGTFVETKNADIGKGAKVPHLSYVGDAEIGEGSNIGAASVFVNYDGVNKHRTVIGKHARMGSDNMYVAPVTVGDGAYSGASTTVRKDVPAGALAISVAPQRNLEGWVQTNRPGTPAAQAAENASEGERISE</sequence>
<dbReference type="GO" id="GO:0006048">
    <property type="term" value="P:UDP-N-acetylglucosamine biosynthetic process"/>
    <property type="evidence" value="ECO:0007669"/>
    <property type="project" value="UniProtKB-UniPathway"/>
</dbReference>
<comment type="catalytic activity">
    <reaction evidence="14 17">
        <text>alpha-D-glucosamine 1-phosphate + acetyl-CoA = N-acetyl-alpha-D-glucosamine 1-phosphate + CoA + H(+)</text>
        <dbReference type="Rhea" id="RHEA:13725"/>
        <dbReference type="ChEBI" id="CHEBI:15378"/>
        <dbReference type="ChEBI" id="CHEBI:57287"/>
        <dbReference type="ChEBI" id="CHEBI:57288"/>
        <dbReference type="ChEBI" id="CHEBI:57776"/>
        <dbReference type="ChEBI" id="CHEBI:58516"/>
        <dbReference type="EC" id="2.3.1.157"/>
    </reaction>
</comment>
<dbReference type="SUPFAM" id="SSF53448">
    <property type="entry name" value="Nucleotide-diphospho-sugar transferases"/>
    <property type="match status" value="1"/>
</dbReference>
<proteinExistence type="inferred from homology"/>
<dbReference type="InterPro" id="IPR029044">
    <property type="entry name" value="Nucleotide-diphossugar_trans"/>
</dbReference>
<comment type="pathway">
    <text evidence="17">Nucleotide-sugar biosynthesis; UDP-N-acetyl-alpha-D-glucosamine biosynthesis; UDP-N-acetyl-alpha-D-glucosamine from N-acetyl-alpha-D-glucosamine 1-phosphate: step 1/1.</text>
</comment>
<dbReference type="GO" id="GO:0000902">
    <property type="term" value="P:cell morphogenesis"/>
    <property type="evidence" value="ECO:0007669"/>
    <property type="project" value="UniProtKB-UniRule"/>
</dbReference>
<evidence type="ECO:0000256" key="17">
    <source>
        <dbReference type="HAMAP-Rule" id="MF_01631"/>
    </source>
</evidence>
<keyword evidence="9 17" id="KW-0133">Cell shape</keyword>
<comment type="catalytic activity">
    <reaction evidence="15 17">
        <text>N-acetyl-alpha-D-glucosamine 1-phosphate + UTP + H(+) = UDP-N-acetyl-alpha-D-glucosamine + diphosphate</text>
        <dbReference type="Rhea" id="RHEA:13509"/>
        <dbReference type="ChEBI" id="CHEBI:15378"/>
        <dbReference type="ChEBI" id="CHEBI:33019"/>
        <dbReference type="ChEBI" id="CHEBI:46398"/>
        <dbReference type="ChEBI" id="CHEBI:57705"/>
        <dbReference type="ChEBI" id="CHEBI:57776"/>
        <dbReference type="EC" id="2.7.7.23"/>
    </reaction>
</comment>
<evidence type="ECO:0000256" key="2">
    <source>
        <dbReference type="ARBA" id="ARBA00007947"/>
    </source>
</evidence>
<evidence type="ECO:0000256" key="4">
    <source>
        <dbReference type="ARBA" id="ARBA00022679"/>
    </source>
</evidence>
<evidence type="ECO:0000259" key="19">
    <source>
        <dbReference type="Pfam" id="PF12804"/>
    </source>
</evidence>
<dbReference type="OrthoDB" id="9775031at2"/>
<comment type="caution">
    <text evidence="20">The sequence shown here is derived from an EMBL/GenBank/DDBJ whole genome shotgun (WGS) entry which is preliminary data.</text>
</comment>
<comment type="subunit">
    <text evidence="17">Homotrimer.</text>
</comment>
<evidence type="ECO:0000256" key="12">
    <source>
        <dbReference type="ARBA" id="ARBA00023315"/>
    </source>
</evidence>
<feature type="binding site" evidence="17">
    <location>
        <position position="434"/>
    </location>
    <ligand>
        <name>acetyl-CoA</name>
        <dbReference type="ChEBI" id="CHEBI:57288"/>
    </ligand>
</feature>
<evidence type="ECO:0000256" key="10">
    <source>
        <dbReference type="ARBA" id="ARBA00022984"/>
    </source>
</evidence>
<feature type="binding site" evidence="17">
    <location>
        <position position="151"/>
    </location>
    <ligand>
        <name>UDP-N-acetyl-alpha-D-glucosamine</name>
        <dbReference type="ChEBI" id="CHEBI:57705"/>
    </ligand>
</feature>
<evidence type="ECO:0000256" key="9">
    <source>
        <dbReference type="ARBA" id="ARBA00022960"/>
    </source>
</evidence>
<gene>
    <name evidence="17" type="primary">glmU</name>
    <name evidence="20" type="ORF">AE0388_0688</name>
</gene>
<comment type="subcellular location">
    <subcellularLocation>
        <location evidence="17">Cytoplasm</location>
    </subcellularLocation>
</comment>
<feature type="binding site" evidence="17">
    <location>
        <position position="83"/>
    </location>
    <ligand>
        <name>UDP-N-acetyl-alpha-D-glucosamine</name>
        <dbReference type="ChEBI" id="CHEBI:57705"/>
    </ligand>
</feature>
<feature type="binding site" evidence="17">
    <location>
        <position position="388"/>
    </location>
    <ligand>
        <name>UDP-N-acetyl-alpha-D-glucosamine</name>
        <dbReference type="ChEBI" id="CHEBI:57705"/>
    </ligand>
</feature>
<keyword evidence="3 17" id="KW-0963">Cytoplasm</keyword>
<feature type="binding site" evidence="17">
    <location>
        <begin position="88"/>
        <end position="89"/>
    </location>
    <ligand>
        <name>UDP-N-acetyl-alpha-D-glucosamine</name>
        <dbReference type="ChEBI" id="CHEBI:57705"/>
    </ligand>
</feature>
<organism evidence="20 21">
    <name type="scientific">Brevibacterium linens</name>
    <dbReference type="NCBI Taxonomy" id="1703"/>
    <lineage>
        <taxon>Bacteria</taxon>
        <taxon>Bacillati</taxon>
        <taxon>Actinomycetota</taxon>
        <taxon>Actinomycetes</taxon>
        <taxon>Micrococcales</taxon>
        <taxon>Brevibacteriaceae</taxon>
        <taxon>Brevibacterium</taxon>
    </lineage>
</organism>
<dbReference type="UniPathway" id="UPA00113">
    <property type="reaction ID" value="UER00532"/>
</dbReference>